<dbReference type="SUPFAM" id="SSF55781">
    <property type="entry name" value="GAF domain-like"/>
    <property type="match status" value="1"/>
</dbReference>
<dbReference type="EMBL" id="VNFK01000011">
    <property type="protein sequence ID" value="TVU61272.1"/>
    <property type="molecule type" value="Genomic_DNA"/>
</dbReference>
<evidence type="ECO:0000256" key="1">
    <source>
        <dbReference type="ARBA" id="ARBA00023015"/>
    </source>
</evidence>
<organism evidence="6 7">
    <name type="scientific">Paenarthrobacter nitroguajacolicus</name>
    <name type="common">Arthrobacter nitroguajacolicus</name>
    <dbReference type="NCBI Taxonomy" id="211146"/>
    <lineage>
        <taxon>Bacteria</taxon>
        <taxon>Bacillati</taxon>
        <taxon>Actinomycetota</taxon>
        <taxon>Actinomycetes</taxon>
        <taxon>Micrococcales</taxon>
        <taxon>Micrococcaceae</taxon>
        <taxon>Paenarthrobacter</taxon>
    </lineage>
</organism>
<dbReference type="GO" id="GO:0003677">
    <property type="term" value="F:DNA binding"/>
    <property type="evidence" value="ECO:0007669"/>
    <property type="project" value="UniProtKB-KW"/>
</dbReference>
<feature type="domain" description="HTH iclR-type" evidence="4">
    <location>
        <begin position="12"/>
        <end position="73"/>
    </location>
</feature>
<dbReference type="PROSITE" id="PS51077">
    <property type="entry name" value="HTH_ICLR"/>
    <property type="match status" value="1"/>
</dbReference>
<dbReference type="GO" id="GO:0003700">
    <property type="term" value="F:DNA-binding transcription factor activity"/>
    <property type="evidence" value="ECO:0007669"/>
    <property type="project" value="TreeGrafter"/>
</dbReference>
<dbReference type="RefSeq" id="WP_144651754.1">
    <property type="nucleotide sequence ID" value="NZ_VNFK01000011.1"/>
</dbReference>
<name>A0A558GWL3_PAENT</name>
<dbReference type="PANTHER" id="PTHR30136">
    <property type="entry name" value="HELIX-TURN-HELIX TRANSCRIPTIONAL REGULATOR, ICLR FAMILY"/>
    <property type="match status" value="1"/>
</dbReference>
<dbReference type="GO" id="GO:0045892">
    <property type="term" value="P:negative regulation of DNA-templated transcription"/>
    <property type="evidence" value="ECO:0007669"/>
    <property type="project" value="TreeGrafter"/>
</dbReference>
<keyword evidence="1" id="KW-0805">Transcription regulation</keyword>
<dbReference type="Pfam" id="PF01614">
    <property type="entry name" value="IclR_C"/>
    <property type="match status" value="1"/>
</dbReference>
<dbReference type="SUPFAM" id="SSF46785">
    <property type="entry name" value="Winged helix' DNA-binding domain"/>
    <property type="match status" value="1"/>
</dbReference>
<dbReference type="Pfam" id="PF09339">
    <property type="entry name" value="HTH_IclR"/>
    <property type="match status" value="1"/>
</dbReference>
<keyword evidence="2" id="KW-0238">DNA-binding</keyword>
<evidence type="ECO:0000259" key="5">
    <source>
        <dbReference type="PROSITE" id="PS51078"/>
    </source>
</evidence>
<keyword evidence="3" id="KW-0804">Transcription</keyword>
<dbReference type="Gene3D" id="1.10.10.10">
    <property type="entry name" value="Winged helix-like DNA-binding domain superfamily/Winged helix DNA-binding domain"/>
    <property type="match status" value="1"/>
</dbReference>
<dbReference type="InterPro" id="IPR036388">
    <property type="entry name" value="WH-like_DNA-bd_sf"/>
</dbReference>
<evidence type="ECO:0000256" key="3">
    <source>
        <dbReference type="ARBA" id="ARBA00023163"/>
    </source>
</evidence>
<evidence type="ECO:0000256" key="2">
    <source>
        <dbReference type="ARBA" id="ARBA00023125"/>
    </source>
</evidence>
<comment type="caution">
    <text evidence="6">The sequence shown here is derived from an EMBL/GenBank/DDBJ whole genome shotgun (WGS) entry which is preliminary data.</text>
</comment>
<evidence type="ECO:0000313" key="6">
    <source>
        <dbReference type="EMBL" id="TVU61272.1"/>
    </source>
</evidence>
<accession>A0A558GWL3</accession>
<dbReference type="Proteomes" id="UP000316500">
    <property type="component" value="Unassembled WGS sequence"/>
</dbReference>
<dbReference type="PROSITE" id="PS51078">
    <property type="entry name" value="ICLR_ED"/>
    <property type="match status" value="1"/>
</dbReference>
<gene>
    <name evidence="6" type="ORF">FQP90_14765</name>
</gene>
<dbReference type="InterPro" id="IPR036390">
    <property type="entry name" value="WH_DNA-bd_sf"/>
</dbReference>
<dbReference type="InterPro" id="IPR005471">
    <property type="entry name" value="Tscrpt_reg_IclR_N"/>
</dbReference>
<sequence length="276" mass="28971">MTDTGEASVGGMGLVTKSVAVLQALAASGELTVGQLSDATGEPVSSLYRLLSSLDAIGWVEQGSKRGKFRLGLDFLWLGARLEAQLDVRRLALPELTRLHEATGETVFLCIRRGMSAVCIERIDGRDVQIHSLRLGESLPLGEGVAPRAILAFESPDFVARYLRDAASRAPVSAIAPDREQLVRLLDETAASGVAVAEADWVDGIGGVGAPIFDHKGHVVAALSISGLSGRLFSGDIDVVALVTQAARAVSLKLGSESFTGRVNRGQANSAASQEQ</sequence>
<dbReference type="InterPro" id="IPR050707">
    <property type="entry name" value="HTH_MetabolicPath_Reg"/>
</dbReference>
<proteinExistence type="predicted"/>
<dbReference type="InterPro" id="IPR029016">
    <property type="entry name" value="GAF-like_dom_sf"/>
</dbReference>
<dbReference type="AlphaFoldDB" id="A0A558GWL3"/>
<dbReference type="Gene3D" id="3.30.450.40">
    <property type="match status" value="1"/>
</dbReference>
<dbReference type="PANTHER" id="PTHR30136:SF24">
    <property type="entry name" value="HTH-TYPE TRANSCRIPTIONAL REPRESSOR ALLR"/>
    <property type="match status" value="1"/>
</dbReference>
<dbReference type="OrthoDB" id="3632743at2"/>
<protein>
    <submittedName>
        <fullName evidence="6">IclR family transcriptional regulator</fullName>
    </submittedName>
</protein>
<evidence type="ECO:0000259" key="4">
    <source>
        <dbReference type="PROSITE" id="PS51077"/>
    </source>
</evidence>
<feature type="domain" description="IclR-ED" evidence="5">
    <location>
        <begin position="74"/>
        <end position="256"/>
    </location>
</feature>
<dbReference type="InterPro" id="IPR014757">
    <property type="entry name" value="Tscrpt_reg_IclR_C"/>
</dbReference>
<evidence type="ECO:0000313" key="7">
    <source>
        <dbReference type="Proteomes" id="UP000316500"/>
    </source>
</evidence>
<dbReference type="SMART" id="SM00346">
    <property type="entry name" value="HTH_ICLR"/>
    <property type="match status" value="1"/>
</dbReference>
<reference evidence="6 7" key="1">
    <citation type="submission" date="2019-07" db="EMBL/GenBank/DDBJ databases">
        <title>Diversity of Bacteria from Kongsfjorden, Arctic.</title>
        <authorList>
            <person name="Yu Y."/>
        </authorList>
    </citation>
    <scope>NUCLEOTIDE SEQUENCE [LARGE SCALE GENOMIC DNA]</scope>
    <source>
        <strain evidence="6 7">SM1928</strain>
    </source>
</reference>